<proteinExistence type="predicted"/>
<protein>
    <submittedName>
        <fullName evidence="2">Uncharacterized protein</fullName>
    </submittedName>
</protein>
<gene>
    <name evidence="2" type="ORF">MLPM_0472</name>
</gene>
<evidence type="ECO:0000256" key="1">
    <source>
        <dbReference type="SAM" id="Phobius"/>
    </source>
</evidence>
<keyword evidence="1" id="KW-1133">Transmembrane helix</keyword>
<dbReference type="Proteomes" id="UP000053699">
    <property type="component" value="Unassembled WGS sequence"/>
</dbReference>
<name>A0A0F4ERW3_9MYCO</name>
<accession>A0A0F4ERW3</accession>
<keyword evidence="3" id="KW-1185">Reference proteome</keyword>
<evidence type="ECO:0000313" key="3">
    <source>
        <dbReference type="Proteomes" id="UP000053699"/>
    </source>
</evidence>
<feature type="transmembrane region" description="Helical" evidence="1">
    <location>
        <begin position="57"/>
        <end position="82"/>
    </location>
</feature>
<dbReference type="EMBL" id="JRPY01000024">
    <property type="protein sequence ID" value="KJX75686.1"/>
    <property type="molecule type" value="Genomic_DNA"/>
</dbReference>
<evidence type="ECO:0000313" key="2">
    <source>
        <dbReference type="EMBL" id="KJX75686.1"/>
    </source>
</evidence>
<organism evidence="2 3">
    <name type="scientific">Mycobacterium lepromatosis</name>
    <dbReference type="NCBI Taxonomy" id="480418"/>
    <lineage>
        <taxon>Bacteria</taxon>
        <taxon>Bacillati</taxon>
        <taxon>Actinomycetota</taxon>
        <taxon>Actinomycetes</taxon>
        <taxon>Mycobacteriales</taxon>
        <taxon>Mycobacteriaceae</taxon>
        <taxon>Mycobacterium</taxon>
    </lineage>
</organism>
<dbReference type="AlphaFoldDB" id="A0A0F4ERW3"/>
<dbReference type="PATRIC" id="fig|480418.6.peg.1057"/>
<reference evidence="2 3" key="1">
    <citation type="journal article" date="2015" name="Proc. Natl. Acad. Sci. U.S.A.">
        <title>Insight into the evolution and origin of leprosy bacilli from the genome sequence of Mycobacterium lepromatosis.</title>
        <authorList>
            <person name="Singh P."/>
            <person name="Benjak A."/>
            <person name="Schuenemann V.J."/>
            <person name="Herbig A."/>
            <person name="Avanzi C."/>
            <person name="Busso P."/>
            <person name="Nieselt K."/>
            <person name="Krause J."/>
            <person name="Vera-Cabrera L."/>
            <person name="Cole S.T."/>
        </authorList>
    </citation>
    <scope>NUCLEOTIDE SEQUENCE [LARGE SCALE GENOMIC DNA]</scope>
    <source>
        <strain evidence="2 3">Mx1-22A</strain>
    </source>
</reference>
<keyword evidence="1" id="KW-0812">Transmembrane</keyword>
<comment type="caution">
    <text evidence="2">The sequence shown here is derived from an EMBL/GenBank/DDBJ whole genome shotgun (WGS) entry which is preliminary data.</text>
</comment>
<keyword evidence="1" id="KW-0472">Membrane</keyword>
<sequence length="89" mass="10139">MFKRLGFSWRTDVALPSSLAAWEVFVSTLGQMVVATNSNEPFEELSTMTDDRRNREFTAPAVIALLAYFMFVLQCMSTIGVMRRGIHSW</sequence>